<evidence type="ECO:0000313" key="2">
    <source>
        <dbReference type="EMBL" id="OMP06002.1"/>
    </source>
</evidence>
<gene>
    <name evidence="2" type="ORF">CCACVL1_01759</name>
</gene>
<dbReference type="Gramene" id="OMP06002">
    <property type="protein sequence ID" value="OMP06002"/>
    <property type="gene ID" value="CCACVL1_01759"/>
</dbReference>
<dbReference type="Proteomes" id="UP000188268">
    <property type="component" value="Unassembled WGS sequence"/>
</dbReference>
<name>A0A1R3KFX9_COCAP</name>
<sequence length="22" mass="2384">ACKVSRAKPRKGIDREGGRPTT</sequence>
<evidence type="ECO:0000256" key="1">
    <source>
        <dbReference type="SAM" id="MobiDB-lite"/>
    </source>
</evidence>
<protein>
    <submittedName>
        <fullName evidence="2">Uncharacterized protein</fullName>
    </submittedName>
</protein>
<feature type="region of interest" description="Disordered" evidence="1">
    <location>
        <begin position="1"/>
        <end position="22"/>
    </location>
</feature>
<organism evidence="2 3">
    <name type="scientific">Corchorus capsularis</name>
    <name type="common">Jute</name>
    <dbReference type="NCBI Taxonomy" id="210143"/>
    <lineage>
        <taxon>Eukaryota</taxon>
        <taxon>Viridiplantae</taxon>
        <taxon>Streptophyta</taxon>
        <taxon>Embryophyta</taxon>
        <taxon>Tracheophyta</taxon>
        <taxon>Spermatophyta</taxon>
        <taxon>Magnoliopsida</taxon>
        <taxon>eudicotyledons</taxon>
        <taxon>Gunneridae</taxon>
        <taxon>Pentapetalae</taxon>
        <taxon>rosids</taxon>
        <taxon>malvids</taxon>
        <taxon>Malvales</taxon>
        <taxon>Malvaceae</taxon>
        <taxon>Grewioideae</taxon>
        <taxon>Apeibeae</taxon>
        <taxon>Corchorus</taxon>
    </lineage>
</organism>
<keyword evidence="3" id="KW-1185">Reference proteome</keyword>
<reference evidence="2 3" key="1">
    <citation type="submission" date="2013-09" db="EMBL/GenBank/DDBJ databases">
        <title>Corchorus capsularis genome sequencing.</title>
        <authorList>
            <person name="Alam M."/>
            <person name="Haque M.S."/>
            <person name="Islam M.S."/>
            <person name="Emdad E.M."/>
            <person name="Islam M.M."/>
            <person name="Ahmed B."/>
            <person name="Halim A."/>
            <person name="Hossen Q.M.M."/>
            <person name="Hossain M.Z."/>
            <person name="Ahmed R."/>
            <person name="Khan M.M."/>
            <person name="Islam R."/>
            <person name="Rashid M.M."/>
            <person name="Khan S.A."/>
            <person name="Rahman M.S."/>
            <person name="Alam M."/>
        </authorList>
    </citation>
    <scope>NUCLEOTIDE SEQUENCE [LARGE SCALE GENOMIC DNA]</scope>
    <source>
        <strain evidence="3">cv. CVL-1</strain>
        <tissue evidence="2">Whole seedling</tissue>
    </source>
</reference>
<proteinExistence type="predicted"/>
<dbReference type="AlphaFoldDB" id="A0A1R3KFX9"/>
<feature type="compositionally biased region" description="Basic residues" evidence="1">
    <location>
        <begin position="1"/>
        <end position="10"/>
    </location>
</feature>
<feature type="non-terminal residue" evidence="2">
    <location>
        <position position="1"/>
    </location>
</feature>
<evidence type="ECO:0000313" key="3">
    <source>
        <dbReference type="Proteomes" id="UP000188268"/>
    </source>
</evidence>
<comment type="caution">
    <text evidence="2">The sequence shown here is derived from an EMBL/GenBank/DDBJ whole genome shotgun (WGS) entry which is preliminary data.</text>
</comment>
<dbReference type="EMBL" id="AWWV01005079">
    <property type="protein sequence ID" value="OMP06002.1"/>
    <property type="molecule type" value="Genomic_DNA"/>
</dbReference>
<accession>A0A1R3KFX9</accession>
<feature type="compositionally biased region" description="Basic and acidic residues" evidence="1">
    <location>
        <begin position="11"/>
        <end position="22"/>
    </location>
</feature>